<dbReference type="OrthoDB" id="4088536at2759"/>
<feature type="domain" description="Cyclin-D1-binding protein 1-like N-terminal" evidence="2">
    <location>
        <begin position="46"/>
        <end position="199"/>
    </location>
</feature>
<feature type="compositionally biased region" description="Acidic residues" evidence="1">
    <location>
        <begin position="199"/>
        <end position="209"/>
    </location>
</feature>
<sequence>MSRKLQATLSATLTLVDNFQLALASPTKVPSSSELSGKDALPLLSASSAALKSHVTKLSLLAITSPFTHSAVGAVLNDLNESVLPSLVTAGLLVNPTDHTQAFHTETQVLVKTSLNELMSLAKEVRTVAAKKDGAKKAEDLSQSEKDSITMATGRVWDACDALIDLASIGVVGFVVRRVEEWRDLVRDAVEEIEEWNPDEGDDFFDELMGDDKWDTGPSDGDESGGDSEEKDTAILHERKRVTIRLLKPVAQIYPAIITNRLKTIPELSHVIVSQLESVMTNLQQIPEQVDEVAGALYEASIEESAEYLKKTKDHAVKAVNLVASSWNGQKVADAQQAPEDKFSIWSKTWLRVMNDVSRPVDDVEKAKH</sequence>
<feature type="compositionally biased region" description="Acidic residues" evidence="1">
    <location>
        <begin position="220"/>
        <end position="230"/>
    </location>
</feature>
<dbReference type="Pfam" id="PF13324">
    <property type="entry name" value="GCIP_N"/>
    <property type="match status" value="1"/>
</dbReference>
<protein>
    <recommendedName>
        <fullName evidence="2">Cyclin-D1-binding protein 1-like N-terminal domain-containing protein</fullName>
    </recommendedName>
</protein>
<gene>
    <name evidence="3" type="ORF">BDV25DRAFT_163209</name>
</gene>
<dbReference type="InterPro" id="IPR049317">
    <property type="entry name" value="GCIP-like_N"/>
</dbReference>
<accession>A0A5N6TIA3</accession>
<name>A0A5N6TIA3_ASPAV</name>
<evidence type="ECO:0000313" key="4">
    <source>
        <dbReference type="Proteomes" id="UP000325780"/>
    </source>
</evidence>
<dbReference type="Proteomes" id="UP000325780">
    <property type="component" value="Unassembled WGS sequence"/>
</dbReference>
<dbReference type="AlphaFoldDB" id="A0A5N6TIA3"/>
<dbReference type="InterPro" id="IPR026907">
    <property type="entry name" value="GCIP-like"/>
</dbReference>
<dbReference type="PANTHER" id="PTHR15492:SF1">
    <property type="entry name" value="CYCLIN-D1-BINDING PROTEIN 1"/>
    <property type="match status" value="1"/>
</dbReference>
<keyword evidence="4" id="KW-1185">Reference proteome</keyword>
<feature type="region of interest" description="Disordered" evidence="1">
    <location>
        <begin position="199"/>
        <end position="234"/>
    </location>
</feature>
<organism evidence="3 4">
    <name type="scientific">Aspergillus avenaceus</name>
    <dbReference type="NCBI Taxonomy" id="36643"/>
    <lineage>
        <taxon>Eukaryota</taxon>
        <taxon>Fungi</taxon>
        <taxon>Dikarya</taxon>
        <taxon>Ascomycota</taxon>
        <taxon>Pezizomycotina</taxon>
        <taxon>Eurotiomycetes</taxon>
        <taxon>Eurotiomycetidae</taxon>
        <taxon>Eurotiales</taxon>
        <taxon>Aspergillaceae</taxon>
        <taxon>Aspergillus</taxon>
        <taxon>Aspergillus subgen. Circumdati</taxon>
    </lineage>
</organism>
<dbReference type="PANTHER" id="PTHR15492">
    <property type="entry name" value="CYCLIN D1-BINDING PROTEIN 1"/>
    <property type="match status" value="1"/>
</dbReference>
<evidence type="ECO:0000256" key="1">
    <source>
        <dbReference type="SAM" id="MobiDB-lite"/>
    </source>
</evidence>
<dbReference type="GO" id="GO:0005634">
    <property type="term" value="C:nucleus"/>
    <property type="evidence" value="ECO:0007669"/>
    <property type="project" value="TreeGrafter"/>
</dbReference>
<dbReference type="Gene3D" id="1.20.1410.10">
    <property type="entry name" value="I/LWEQ domain"/>
    <property type="match status" value="1"/>
</dbReference>
<proteinExistence type="predicted"/>
<evidence type="ECO:0000313" key="3">
    <source>
        <dbReference type="EMBL" id="KAE8146076.1"/>
    </source>
</evidence>
<evidence type="ECO:0000259" key="2">
    <source>
        <dbReference type="Pfam" id="PF13324"/>
    </source>
</evidence>
<dbReference type="EMBL" id="ML742288">
    <property type="protein sequence ID" value="KAE8146076.1"/>
    <property type="molecule type" value="Genomic_DNA"/>
</dbReference>
<reference evidence="3 4" key="1">
    <citation type="submission" date="2019-04" db="EMBL/GenBank/DDBJ databases">
        <title>Friends and foes A comparative genomics study of 23 Aspergillus species from section Flavi.</title>
        <authorList>
            <consortium name="DOE Joint Genome Institute"/>
            <person name="Kjaerbolling I."/>
            <person name="Vesth T."/>
            <person name="Frisvad J.C."/>
            <person name="Nybo J.L."/>
            <person name="Theobald S."/>
            <person name="Kildgaard S."/>
            <person name="Isbrandt T."/>
            <person name="Kuo A."/>
            <person name="Sato A."/>
            <person name="Lyhne E.K."/>
            <person name="Kogle M.E."/>
            <person name="Wiebenga A."/>
            <person name="Kun R.S."/>
            <person name="Lubbers R.J."/>
            <person name="Makela M.R."/>
            <person name="Barry K."/>
            <person name="Chovatia M."/>
            <person name="Clum A."/>
            <person name="Daum C."/>
            <person name="Haridas S."/>
            <person name="He G."/>
            <person name="LaButti K."/>
            <person name="Lipzen A."/>
            <person name="Mondo S."/>
            <person name="Riley R."/>
            <person name="Salamov A."/>
            <person name="Simmons B.A."/>
            <person name="Magnuson J.K."/>
            <person name="Henrissat B."/>
            <person name="Mortensen U.H."/>
            <person name="Larsen T.O."/>
            <person name="Devries R.P."/>
            <person name="Grigoriev I.V."/>
            <person name="Machida M."/>
            <person name="Baker S.E."/>
            <person name="Andersen M.R."/>
        </authorList>
    </citation>
    <scope>NUCLEOTIDE SEQUENCE [LARGE SCALE GENOMIC DNA]</scope>
    <source>
        <strain evidence="3 4">IBT 18842</strain>
    </source>
</reference>